<dbReference type="InterPro" id="IPR010766">
    <property type="entry name" value="DRTGG"/>
</dbReference>
<dbReference type="Pfam" id="PF00571">
    <property type="entry name" value="CBS"/>
    <property type="match status" value="1"/>
</dbReference>
<dbReference type="Pfam" id="PF07085">
    <property type="entry name" value="DRTGG"/>
    <property type="match status" value="1"/>
</dbReference>
<dbReference type="PANTHER" id="PTHR43080:SF2">
    <property type="entry name" value="CBS DOMAIN-CONTAINING PROTEIN"/>
    <property type="match status" value="1"/>
</dbReference>
<keyword evidence="1 2" id="KW-0129">CBS domain</keyword>
<dbReference type="STRING" id="1234409.C683_1143"/>
<accession>K8ZJU9</accession>
<dbReference type="InterPro" id="IPR029069">
    <property type="entry name" value="HotDog_dom_sf"/>
</dbReference>
<dbReference type="PANTHER" id="PTHR43080">
    <property type="entry name" value="CBS DOMAIN-CONTAINING PROTEIN CBSX3, MITOCHONDRIAL"/>
    <property type="match status" value="1"/>
</dbReference>
<reference evidence="4 5" key="1">
    <citation type="journal article" date="2013" name="Genome Announc.">
        <title>Draft Genome Sequence of Catellicoccus marimammalium, a Novel Species Commonly Found in Gull Feces.</title>
        <authorList>
            <person name="Weigand M.R."/>
            <person name="Ryu H."/>
            <person name="Bozcek L."/>
            <person name="Konstantinidis K.T."/>
            <person name="Santo Domingo J.W."/>
        </authorList>
    </citation>
    <scope>NUCLEOTIDE SEQUENCE [LARGE SCALE GENOMIC DNA]</scope>
    <source>
        <strain evidence="4 5">M35/04/3</strain>
    </source>
</reference>
<dbReference type="InterPro" id="IPR000644">
    <property type="entry name" value="CBS_dom"/>
</dbReference>
<dbReference type="OrthoDB" id="1790451at2"/>
<evidence type="ECO:0000313" key="4">
    <source>
        <dbReference type="EMBL" id="EKU26868.1"/>
    </source>
</evidence>
<dbReference type="PROSITE" id="PS51371">
    <property type="entry name" value="CBS"/>
    <property type="match status" value="1"/>
</dbReference>
<evidence type="ECO:0000256" key="2">
    <source>
        <dbReference type="PROSITE-ProRule" id="PRU00703"/>
    </source>
</evidence>
<dbReference type="eggNOG" id="COG4109">
    <property type="taxonomic scope" value="Bacteria"/>
</dbReference>
<dbReference type="EMBL" id="AMYT01000022">
    <property type="protein sequence ID" value="EKU26868.1"/>
    <property type="molecule type" value="Genomic_DNA"/>
</dbReference>
<dbReference type="Proteomes" id="UP000016057">
    <property type="component" value="Unassembled WGS sequence"/>
</dbReference>
<keyword evidence="5" id="KW-1185">Reference proteome</keyword>
<dbReference type="RefSeq" id="WP_009491944.1">
    <property type="nucleotide sequence ID" value="NZ_AMYT01000022.1"/>
</dbReference>
<name>K8ZJU9_9ENTE</name>
<organism evidence="4 5">
    <name type="scientific">Catellicoccus marimammalium M35/04/3</name>
    <dbReference type="NCBI Taxonomy" id="1234409"/>
    <lineage>
        <taxon>Bacteria</taxon>
        <taxon>Bacillati</taxon>
        <taxon>Bacillota</taxon>
        <taxon>Bacilli</taxon>
        <taxon>Lactobacillales</taxon>
        <taxon>Enterococcaceae</taxon>
        <taxon>Catellicoccus</taxon>
    </lineage>
</organism>
<comment type="caution">
    <text evidence="4">The sequence shown here is derived from an EMBL/GenBank/DDBJ whole genome shotgun (WGS) entry which is preliminary data.</text>
</comment>
<dbReference type="InterPro" id="IPR046342">
    <property type="entry name" value="CBS_dom_sf"/>
</dbReference>
<sequence>MSKKQDHVQEYIRNLTPGQQISVRQLAQLLHVSEGVAYRGIQKAKEEGIVSTIPRVGTVRISNESFKKELHYADIVKMIDGVVYSGKDYLEKPLEYFMIGAMEEETMKKFMKPHALMIVGNREYIQLESLKQGMAVLITGGFPPSEGIKAASEYYQFPVIGTNYDTFTVATMINKALGEQKLMQSIIQVKDVKIPVQQTITLEKENTVADYEAICQNQKVIPIVDAQKRVEGLVSEREVKGKPRNTPLGKIMQTKIVFVRNHSNVASVAHLLLWDEFSYLPVVKENGVIDGLVSKEMMLEGIEKRKQNQHLKQKTIFDTLHTILEERMTVDGHLRFAAKVHPGMIHSDGTLAESVLTELIVAVAKRKVQEEYIAHDLQLEELNVHFFKAIPVAAEIELEAKILGMQQNFIKMEVEIYHSKEVVTKAYFVAHIV</sequence>
<dbReference type="InterPro" id="IPR036388">
    <property type="entry name" value="WH-like_DNA-bd_sf"/>
</dbReference>
<dbReference type="InterPro" id="IPR051257">
    <property type="entry name" value="Diverse_CBS-Domain"/>
</dbReference>
<dbReference type="Gene3D" id="3.10.580.10">
    <property type="entry name" value="CBS-domain"/>
    <property type="match status" value="1"/>
</dbReference>
<dbReference type="AlphaFoldDB" id="K8ZJU9"/>
<dbReference type="InterPro" id="IPR028979">
    <property type="entry name" value="Ser_kin/Pase_Hpr-like_N_sf"/>
</dbReference>
<evidence type="ECO:0000313" key="5">
    <source>
        <dbReference type="Proteomes" id="UP000016057"/>
    </source>
</evidence>
<dbReference type="SUPFAM" id="SSF54631">
    <property type="entry name" value="CBS-domain pair"/>
    <property type="match status" value="1"/>
</dbReference>
<dbReference type="SUPFAM" id="SSF75138">
    <property type="entry name" value="HprK N-terminal domain-like"/>
    <property type="match status" value="1"/>
</dbReference>
<dbReference type="SUPFAM" id="SSF54637">
    <property type="entry name" value="Thioesterase/thiol ester dehydrase-isomerase"/>
    <property type="match status" value="1"/>
</dbReference>
<feature type="domain" description="CBS" evidence="3">
    <location>
        <begin position="252"/>
        <end position="308"/>
    </location>
</feature>
<protein>
    <submittedName>
        <fullName evidence="4">Multiple CBS domain-containing cytosolic protein</fullName>
    </submittedName>
</protein>
<proteinExistence type="predicted"/>
<gene>
    <name evidence="4" type="ORF">C683_1143</name>
</gene>
<dbReference type="Gene3D" id="3.40.1390.20">
    <property type="entry name" value="HprK N-terminal domain-like"/>
    <property type="match status" value="1"/>
</dbReference>
<dbReference type="Gene3D" id="1.10.10.10">
    <property type="entry name" value="Winged helix-like DNA-binding domain superfamily/Winged helix DNA-binding domain"/>
    <property type="match status" value="1"/>
</dbReference>
<evidence type="ECO:0000259" key="3">
    <source>
        <dbReference type="PROSITE" id="PS51371"/>
    </source>
</evidence>
<evidence type="ECO:0000256" key="1">
    <source>
        <dbReference type="ARBA" id="ARBA00023122"/>
    </source>
</evidence>